<keyword evidence="10" id="KW-1185">Reference proteome</keyword>
<protein>
    <recommendedName>
        <fullName evidence="2">Photosynthetic reaction center cytochrome c subunit</fullName>
    </recommendedName>
</protein>
<evidence type="ECO:0000313" key="10">
    <source>
        <dbReference type="Proteomes" id="UP001139260"/>
    </source>
</evidence>
<name>A0A9X1XQ63_9FLAO</name>
<evidence type="ECO:0000256" key="2">
    <source>
        <dbReference type="ARBA" id="ARBA00015978"/>
    </source>
</evidence>
<dbReference type="Gene3D" id="1.10.468.10">
    <property type="entry name" value="Photosynthetic Reaction Center, subunit C, domain 2"/>
    <property type="match status" value="1"/>
</dbReference>
<evidence type="ECO:0000256" key="8">
    <source>
        <dbReference type="ARBA" id="ARBA00023004"/>
    </source>
</evidence>
<sequence length="173" mass="20172">MKNKRKIFSLLMSLSFVFLITLLYAFKSKTIEDNSYQPQPKWKNLKVLPQNISKDSLDYLMDGYTNALSVKCNYCHASQKDNSSKLDFASDDKIEKEIARGMIKMTNDLNKIYFQPHFPDPKPAQVQVVNCVMCHRGAPNPEKYLAKMSTMYKTYNPDRDNRKEKMLKEMGKH</sequence>
<keyword evidence="8" id="KW-0408">Iron</keyword>
<dbReference type="GO" id="GO:0030077">
    <property type="term" value="C:plasma membrane light-harvesting complex"/>
    <property type="evidence" value="ECO:0007669"/>
    <property type="project" value="InterPro"/>
</dbReference>
<keyword evidence="3" id="KW-0813">Transport</keyword>
<evidence type="ECO:0000256" key="3">
    <source>
        <dbReference type="ARBA" id="ARBA00022448"/>
    </source>
</evidence>
<dbReference type="InterPro" id="IPR003158">
    <property type="entry name" value="Photosyn_RC_cyt_c-su"/>
</dbReference>
<dbReference type="Pfam" id="PF02276">
    <property type="entry name" value="CytoC_RC"/>
    <property type="match status" value="1"/>
</dbReference>
<dbReference type="Proteomes" id="UP001139260">
    <property type="component" value="Unassembled WGS sequence"/>
</dbReference>
<evidence type="ECO:0000256" key="7">
    <source>
        <dbReference type="ARBA" id="ARBA00022982"/>
    </source>
</evidence>
<accession>A0A9X1XQ63</accession>
<dbReference type="RefSeq" id="WP_188051479.1">
    <property type="nucleotide sequence ID" value="NZ_JALNUB010000002.1"/>
</dbReference>
<keyword evidence="4" id="KW-0602">Photosynthesis</keyword>
<dbReference type="GO" id="GO:0020037">
    <property type="term" value="F:heme binding"/>
    <property type="evidence" value="ECO:0007669"/>
    <property type="project" value="InterPro"/>
</dbReference>
<keyword evidence="7" id="KW-0249">Electron transport</keyword>
<evidence type="ECO:0000256" key="1">
    <source>
        <dbReference type="ARBA" id="ARBA00003196"/>
    </source>
</evidence>
<dbReference type="NCBIfam" id="NF033196">
    <property type="entry name" value="c_type_nonphoto"/>
    <property type="match status" value="1"/>
</dbReference>
<reference evidence="9" key="1">
    <citation type="submission" date="2022-04" db="EMBL/GenBank/DDBJ databases">
        <title>Flavobacterium pygoscelis sp. nov. isolated from Chinstrap chick (Pygoscelis antarcticus).</title>
        <authorList>
            <person name="Irgang R."/>
            <person name="Poblete-Morales M."/>
            <person name="Avendano-Herrera R."/>
        </authorList>
    </citation>
    <scope>NUCLEOTIDE SEQUENCE</scope>
    <source>
        <strain evidence="9">I-SCBP12n</strain>
    </source>
</reference>
<organism evidence="9 10">
    <name type="scientific">Flavobacterium pygoscelis</name>
    <dbReference type="NCBI Taxonomy" id="2893176"/>
    <lineage>
        <taxon>Bacteria</taxon>
        <taxon>Pseudomonadati</taxon>
        <taxon>Bacteroidota</taxon>
        <taxon>Flavobacteriia</taxon>
        <taxon>Flavobacteriales</taxon>
        <taxon>Flavobacteriaceae</taxon>
        <taxon>Flavobacterium</taxon>
    </lineage>
</organism>
<dbReference type="InterPro" id="IPR036280">
    <property type="entry name" value="Multihaem_cyt_sf"/>
</dbReference>
<dbReference type="GO" id="GO:0005506">
    <property type="term" value="F:iron ion binding"/>
    <property type="evidence" value="ECO:0007669"/>
    <property type="project" value="InterPro"/>
</dbReference>
<evidence type="ECO:0000256" key="6">
    <source>
        <dbReference type="ARBA" id="ARBA00022723"/>
    </source>
</evidence>
<dbReference type="InterPro" id="IPR023119">
    <property type="entry name" value="Multihaem_cyt_PRC_cyt_su-like"/>
</dbReference>
<keyword evidence="6" id="KW-0479">Metal-binding</keyword>
<comment type="caution">
    <text evidence="9">The sequence shown here is derived from an EMBL/GenBank/DDBJ whole genome shotgun (WGS) entry which is preliminary data.</text>
</comment>
<dbReference type="EMBL" id="JALNUB010000002">
    <property type="protein sequence ID" value="MCK8141044.1"/>
    <property type="molecule type" value="Genomic_DNA"/>
</dbReference>
<gene>
    <name evidence="9" type="ORF">MW871_03980</name>
</gene>
<dbReference type="AlphaFoldDB" id="A0A9X1XQ63"/>
<dbReference type="GO" id="GO:0009055">
    <property type="term" value="F:electron transfer activity"/>
    <property type="evidence" value="ECO:0007669"/>
    <property type="project" value="InterPro"/>
</dbReference>
<keyword evidence="5" id="KW-0349">Heme</keyword>
<comment type="function">
    <text evidence="1">The reaction center of purple bacteria contains a tightly bound cytochrome molecule which re-reduces the photo oxidized primary electron donor.</text>
</comment>
<dbReference type="SUPFAM" id="SSF48695">
    <property type="entry name" value="Multiheme cytochromes"/>
    <property type="match status" value="1"/>
</dbReference>
<evidence type="ECO:0000313" key="9">
    <source>
        <dbReference type="EMBL" id="MCK8141044.1"/>
    </source>
</evidence>
<dbReference type="GO" id="GO:0019684">
    <property type="term" value="P:photosynthesis, light reaction"/>
    <property type="evidence" value="ECO:0007669"/>
    <property type="project" value="InterPro"/>
</dbReference>
<evidence type="ECO:0000256" key="4">
    <source>
        <dbReference type="ARBA" id="ARBA00022531"/>
    </source>
</evidence>
<evidence type="ECO:0000256" key="5">
    <source>
        <dbReference type="ARBA" id="ARBA00022617"/>
    </source>
</evidence>
<proteinExistence type="predicted"/>